<organism evidence="1">
    <name type="scientific">Vibrio phage P018-4</name>
    <dbReference type="NCBI Taxonomy" id="3229728"/>
    <lineage>
        <taxon>Viruses</taxon>
        <taxon>Duplodnaviria</taxon>
        <taxon>Heunggongvirae</taxon>
        <taxon>Uroviricota</taxon>
        <taxon>Caudoviricetes</taxon>
    </lineage>
</organism>
<reference evidence="1" key="1">
    <citation type="submission" date="2024-06" db="EMBL/GenBank/DDBJ databases">
        <authorList>
            <person name="Yang R."/>
        </authorList>
    </citation>
    <scope>NUCLEOTIDE SEQUENCE</scope>
</reference>
<proteinExistence type="predicted"/>
<dbReference type="EMBL" id="PP934186">
    <property type="protein sequence ID" value="XDG30985.1"/>
    <property type="molecule type" value="Genomic_DNA"/>
</dbReference>
<accession>A0AB39AJJ6</accession>
<evidence type="ECO:0008006" key="2">
    <source>
        <dbReference type="Google" id="ProtNLM"/>
    </source>
</evidence>
<name>A0AB39AJJ6_9CAUD</name>
<sequence>MNMNNLVKCSKEFLKESFDNGLEKQAWVFYVDFDGSFSSGMTISSKEEVDKFYLKGCQYYIDMENVE</sequence>
<evidence type="ECO:0000313" key="1">
    <source>
        <dbReference type="EMBL" id="XDG30985.1"/>
    </source>
</evidence>
<protein>
    <recommendedName>
        <fullName evidence="2">Phage protein</fullName>
    </recommendedName>
</protein>